<name>A0A812Y1K6_9DINO</name>
<feature type="region of interest" description="Disordered" evidence="11">
    <location>
        <begin position="80"/>
        <end position="110"/>
    </location>
</feature>
<evidence type="ECO:0000256" key="1">
    <source>
        <dbReference type="ARBA" id="ARBA00006116"/>
    </source>
</evidence>
<evidence type="ECO:0000256" key="10">
    <source>
        <dbReference type="RuleBase" id="RU004511"/>
    </source>
</evidence>
<dbReference type="Gene3D" id="3.40.50.1240">
    <property type="entry name" value="Phosphoglycerate mutase-like"/>
    <property type="match status" value="1"/>
</dbReference>
<feature type="region of interest" description="Disordered" evidence="11">
    <location>
        <begin position="130"/>
        <end position="184"/>
    </location>
</feature>
<dbReference type="AlphaFoldDB" id="A0A812Y1K6"/>
<dbReference type="InterPro" id="IPR008921">
    <property type="entry name" value="DNA_pol3_clamp-load_cplx_C"/>
</dbReference>
<dbReference type="NCBIfam" id="TIGR01258">
    <property type="entry name" value="pgm_1"/>
    <property type="match status" value="1"/>
</dbReference>
<dbReference type="GO" id="GO:0016887">
    <property type="term" value="F:ATP hydrolysis activity"/>
    <property type="evidence" value="ECO:0007669"/>
    <property type="project" value="InterPro"/>
</dbReference>
<dbReference type="SUPFAM" id="SSF52540">
    <property type="entry name" value="P-loop containing nucleoside triphosphate hydrolases"/>
    <property type="match status" value="1"/>
</dbReference>
<organism evidence="13 14">
    <name type="scientific">Symbiodinium necroappetens</name>
    <dbReference type="NCBI Taxonomy" id="1628268"/>
    <lineage>
        <taxon>Eukaryota</taxon>
        <taxon>Sar</taxon>
        <taxon>Alveolata</taxon>
        <taxon>Dinophyceae</taxon>
        <taxon>Suessiales</taxon>
        <taxon>Symbiodiniaceae</taxon>
        <taxon>Symbiodinium</taxon>
    </lineage>
</organism>
<dbReference type="GO" id="GO:0005663">
    <property type="term" value="C:DNA replication factor C complex"/>
    <property type="evidence" value="ECO:0007669"/>
    <property type="project" value="InterPro"/>
</dbReference>
<feature type="binding site" evidence="9">
    <location>
        <position position="1008"/>
    </location>
    <ligand>
        <name>substrate</name>
    </ligand>
</feature>
<evidence type="ECO:0000256" key="11">
    <source>
        <dbReference type="SAM" id="MobiDB-lite"/>
    </source>
</evidence>
<evidence type="ECO:0000256" key="6">
    <source>
        <dbReference type="ARBA" id="ARBA00023152"/>
    </source>
</evidence>
<comment type="caution">
    <text evidence="13">The sequence shown here is derived from an EMBL/GenBank/DDBJ whole genome shotgun (WGS) entry which is preliminary data.</text>
</comment>
<dbReference type="FunFam" id="3.40.50.300:FF:000395">
    <property type="entry name" value="Replication factor C subunit 1"/>
    <property type="match status" value="1"/>
</dbReference>
<dbReference type="InterPro" id="IPR036420">
    <property type="entry name" value="BRCT_dom_sf"/>
</dbReference>
<dbReference type="OrthoDB" id="446168at2759"/>
<keyword evidence="5" id="KW-0067">ATP-binding</keyword>
<accession>A0A812Y1K6</accession>
<dbReference type="InterPro" id="IPR001345">
    <property type="entry name" value="PG/BPGM_mutase_AS"/>
</dbReference>
<dbReference type="GO" id="GO:0005634">
    <property type="term" value="C:nucleus"/>
    <property type="evidence" value="ECO:0007669"/>
    <property type="project" value="TreeGrafter"/>
</dbReference>
<evidence type="ECO:0000256" key="8">
    <source>
        <dbReference type="PIRSR" id="PIRSR613078-1"/>
    </source>
</evidence>
<sequence>MVHSILRGRQQRCDLSWTDRWNVPLVNYRGGIPTATEKEGRHALCCWTVVDGLKCLEFVRKVPAPTTEQLVDDVLRKARASRGAPVREQDQASRPQPARGSNSTTRLTDGRVTELVSRVLDSAARFVRGTGLLRGRRKSRDSEPPQEPGRTQAPPPGPGAGTGGARSDAPDLHPPDGGRNAEDIFWSGEKVPNTRDHNEPDEPSLLSSPWELSATGARSEGSGIGGLSPVPWQGEPSRDQVVKPVSIATPLRNSILPDGGDWSGVTVVFASDLGSVAQAAVEKQILEAGGKVGAAISQRTSLVVLGGNLADGRPPMESAKYQRFLDLQSKGKVQAKVLSEAAFLSLLPTQPPPTPATPALPQTSRPPGEKPELPQSAKQLEGSKRSPSRNWVDIFSPKKLEDLLGNQAPIRKLADWLQDWEDVVLRGKSKKPAFRHGSVPDNLNARAALVSGPPGIGKTTTCRLVAQLQGRYEVLEFNASDSRGQKVIQEMAAGIAENTTISFAGGRQGQRKVVIIMDEVDGMGGGDKGGIAALIKMIKRTRNPIICICNDQHSQQVRSLASSCYDLKFTRPPKNAIAQRCAQIARQQGLQVDVPAVEAIVESSGNDVRVVLNHLQMMKAARAATPSCSILTESPGRLGKDQEVMLSPFDVCRKLLTSSEANAHSFQARFEMFFVDHSLVSMLVHENYLRSIERQPVSSEVLNRCAYSADLMTIGDVMSQRMVVEQEWSFLPHCAAVACAYPTFVTRGSLAYPSFPSIMGKMSSQSKSRRLISELQTHIRLAGTADRKALVTSSYMDLMYKRLVQPLQRAELQSVVSLLDAYGLRKEHMVEHLTELRQPLGCQDLFKQVDAKVKAALTRELNSGRHAVRERRRRGVSLVSTLGAAAVTVFVGLCCSSLTDVDISELESYGEHTLVLLRHGESEWNLQNRFTGWVDVDVSAKGAEEASNAGKLLHAANVSVDVAFTSYQKRAIKTLNLALEEMDCLWIPVVKTWKLNERMYGDLQGLNKAETAKKFGEEQ</sequence>
<dbReference type="Pfam" id="PF25361">
    <property type="entry name" value="AAA_lid_RFC1"/>
    <property type="match status" value="1"/>
</dbReference>
<dbReference type="GO" id="GO:0005524">
    <property type="term" value="F:ATP binding"/>
    <property type="evidence" value="ECO:0007669"/>
    <property type="project" value="UniProtKB-KW"/>
</dbReference>
<dbReference type="PANTHER" id="PTHR23389">
    <property type="entry name" value="CHROMOSOME TRANSMISSION FIDELITY FACTOR 18"/>
    <property type="match status" value="1"/>
</dbReference>
<dbReference type="InterPro" id="IPR003593">
    <property type="entry name" value="AAA+_ATPase"/>
</dbReference>
<dbReference type="Pfam" id="PF08519">
    <property type="entry name" value="RFC1"/>
    <property type="match status" value="1"/>
</dbReference>
<comment type="catalytic activity">
    <reaction evidence="10">
        <text>(2R)-2-phosphoglycerate = (2R)-3-phosphoglycerate</text>
        <dbReference type="Rhea" id="RHEA:15901"/>
        <dbReference type="ChEBI" id="CHEBI:58272"/>
        <dbReference type="ChEBI" id="CHEBI:58289"/>
        <dbReference type="EC" id="5.4.2.11"/>
    </reaction>
</comment>
<feature type="binding site" evidence="9">
    <location>
        <begin position="918"/>
        <end position="925"/>
    </location>
    <ligand>
        <name>substrate</name>
    </ligand>
</feature>
<feature type="region of interest" description="Disordered" evidence="11">
    <location>
        <begin position="190"/>
        <end position="209"/>
    </location>
</feature>
<evidence type="ECO:0000313" key="14">
    <source>
        <dbReference type="Proteomes" id="UP000601435"/>
    </source>
</evidence>
<dbReference type="Gene3D" id="3.40.50.300">
    <property type="entry name" value="P-loop containing nucleotide triphosphate hydrolases"/>
    <property type="match status" value="1"/>
</dbReference>
<gene>
    <name evidence="13" type="primary">RFC1</name>
    <name evidence="13" type="ORF">SNEC2469_LOCUS21936</name>
</gene>
<dbReference type="InterPro" id="IPR029033">
    <property type="entry name" value="His_PPase_superfam"/>
</dbReference>
<dbReference type="GO" id="GO:0004619">
    <property type="term" value="F:phosphoglycerate mutase activity"/>
    <property type="evidence" value="ECO:0007669"/>
    <property type="project" value="UniProtKB-EC"/>
</dbReference>
<feature type="region of interest" description="Disordered" evidence="11">
    <location>
        <begin position="214"/>
        <end position="239"/>
    </location>
</feature>
<dbReference type="CDD" id="cd00009">
    <property type="entry name" value="AAA"/>
    <property type="match status" value="1"/>
</dbReference>
<feature type="binding site" evidence="9">
    <location>
        <begin position="997"/>
        <end position="1000"/>
    </location>
    <ligand>
        <name>substrate</name>
    </ligand>
</feature>
<evidence type="ECO:0000256" key="3">
    <source>
        <dbReference type="ARBA" id="ARBA00022705"/>
    </source>
</evidence>
<evidence type="ECO:0000256" key="5">
    <source>
        <dbReference type="ARBA" id="ARBA00022840"/>
    </source>
</evidence>
<proteinExistence type="inferred from homology"/>
<evidence type="ECO:0000256" key="7">
    <source>
        <dbReference type="ARBA" id="ARBA00023235"/>
    </source>
</evidence>
<keyword evidence="14" id="KW-1185">Reference proteome</keyword>
<dbReference type="InterPro" id="IPR013078">
    <property type="entry name" value="His_Pase_superF_clade-1"/>
</dbReference>
<feature type="domain" description="AAA+ ATPase" evidence="12">
    <location>
        <begin position="444"/>
        <end position="573"/>
    </location>
</feature>
<dbReference type="SUPFAM" id="SSF53254">
    <property type="entry name" value="Phosphoglycerate mutase-like"/>
    <property type="match status" value="1"/>
</dbReference>
<feature type="active site" description="Proton donor/acceptor" evidence="8">
    <location>
        <position position="997"/>
    </location>
</feature>
<feature type="binding site" evidence="9">
    <location>
        <begin position="931"/>
        <end position="932"/>
    </location>
    <ligand>
        <name>substrate</name>
    </ligand>
</feature>
<keyword evidence="7 10" id="KW-0413">Isomerase</keyword>
<keyword evidence="4" id="KW-0547">Nucleotide-binding</keyword>
<dbReference type="SUPFAM" id="SSF48019">
    <property type="entry name" value="post-AAA+ oligomerization domain-like"/>
    <property type="match status" value="1"/>
</dbReference>
<feature type="binding site" evidence="9">
    <location>
        <position position="970"/>
    </location>
    <ligand>
        <name>substrate</name>
    </ligand>
</feature>
<dbReference type="Gene3D" id="1.20.272.10">
    <property type="match status" value="1"/>
</dbReference>
<dbReference type="InterPro" id="IPR013725">
    <property type="entry name" value="DNA_replication_fac_RFC1_C"/>
</dbReference>
<keyword evidence="6 10" id="KW-0324">Glycolysis</keyword>
<dbReference type="GO" id="GO:0006096">
    <property type="term" value="P:glycolytic process"/>
    <property type="evidence" value="ECO:0007669"/>
    <property type="project" value="UniProtKB-KW"/>
</dbReference>
<dbReference type="CDD" id="cd07067">
    <property type="entry name" value="HP_PGM_like"/>
    <property type="match status" value="1"/>
</dbReference>
<feature type="compositionally biased region" description="Pro residues" evidence="11">
    <location>
        <begin position="349"/>
        <end position="358"/>
    </location>
</feature>
<dbReference type="PROSITE" id="PS00175">
    <property type="entry name" value="PG_MUTASE"/>
    <property type="match status" value="1"/>
</dbReference>
<evidence type="ECO:0000313" key="13">
    <source>
        <dbReference type="EMBL" id="CAE7755495.1"/>
    </source>
</evidence>
<dbReference type="SMART" id="SM00382">
    <property type="entry name" value="AAA"/>
    <property type="match status" value="1"/>
</dbReference>
<dbReference type="Gene3D" id="1.10.8.60">
    <property type="match status" value="1"/>
</dbReference>
<feature type="active site" description="Tele-phosphohistidine intermediate" evidence="8">
    <location>
        <position position="919"/>
    </location>
</feature>
<reference evidence="13" key="1">
    <citation type="submission" date="2021-02" db="EMBL/GenBank/DDBJ databases">
        <authorList>
            <person name="Dougan E. K."/>
            <person name="Rhodes N."/>
            <person name="Thang M."/>
            <person name="Chan C."/>
        </authorList>
    </citation>
    <scope>NUCLEOTIDE SEQUENCE</scope>
</reference>
<dbReference type="InterPro" id="IPR027417">
    <property type="entry name" value="P-loop_NTPase"/>
</dbReference>
<dbReference type="CDD" id="cd18140">
    <property type="entry name" value="HLD_clamp_RFC"/>
    <property type="match status" value="1"/>
</dbReference>
<dbReference type="PANTHER" id="PTHR23389:SF6">
    <property type="entry name" value="REPLICATION FACTOR C SUBUNIT 1"/>
    <property type="match status" value="1"/>
</dbReference>
<dbReference type="InterPro" id="IPR047854">
    <property type="entry name" value="RFC_lid"/>
</dbReference>
<dbReference type="SMART" id="SM00855">
    <property type="entry name" value="PGAM"/>
    <property type="match status" value="1"/>
</dbReference>
<feature type="region of interest" description="Disordered" evidence="11">
    <location>
        <begin position="346"/>
        <end position="389"/>
    </location>
</feature>
<comment type="similarity">
    <text evidence="2 10">Belongs to the phosphoglycerate mutase family. BPG-dependent PGAM subfamily.</text>
</comment>
<dbReference type="EC" id="5.4.2.11" evidence="10"/>
<dbReference type="Proteomes" id="UP000601435">
    <property type="component" value="Unassembled WGS sequence"/>
</dbReference>
<dbReference type="GO" id="GO:0003677">
    <property type="term" value="F:DNA binding"/>
    <property type="evidence" value="ECO:0007669"/>
    <property type="project" value="InterPro"/>
</dbReference>
<dbReference type="GO" id="GO:0003689">
    <property type="term" value="F:DNA clamp loader activity"/>
    <property type="evidence" value="ECO:0007669"/>
    <property type="project" value="InterPro"/>
</dbReference>
<evidence type="ECO:0000256" key="4">
    <source>
        <dbReference type="ARBA" id="ARBA00022741"/>
    </source>
</evidence>
<dbReference type="InterPro" id="IPR003959">
    <property type="entry name" value="ATPase_AAA_core"/>
</dbReference>
<dbReference type="InterPro" id="IPR005952">
    <property type="entry name" value="Phosphogly_mut1"/>
</dbReference>
<evidence type="ECO:0000256" key="2">
    <source>
        <dbReference type="ARBA" id="ARBA00006717"/>
    </source>
</evidence>
<dbReference type="Pfam" id="PF00300">
    <property type="entry name" value="His_Phos_1"/>
    <property type="match status" value="1"/>
</dbReference>
<dbReference type="Pfam" id="PF00004">
    <property type="entry name" value="AAA"/>
    <property type="match status" value="1"/>
</dbReference>
<dbReference type="EMBL" id="CAJNJA010039309">
    <property type="protein sequence ID" value="CAE7755495.1"/>
    <property type="molecule type" value="Genomic_DNA"/>
</dbReference>
<protein>
    <recommendedName>
        <fullName evidence="10">Phosphoglycerate mutase</fullName>
        <ecNumber evidence="10">5.4.2.11</ecNumber>
    </recommendedName>
</protein>
<comment type="similarity">
    <text evidence="1">Belongs to the activator 1 large subunit family.</text>
</comment>
<evidence type="ECO:0000256" key="9">
    <source>
        <dbReference type="PIRSR" id="PIRSR613078-2"/>
    </source>
</evidence>
<feature type="compositionally biased region" description="Basic and acidic residues" evidence="11">
    <location>
        <begin position="168"/>
        <end position="182"/>
    </location>
</feature>
<evidence type="ECO:0000259" key="12">
    <source>
        <dbReference type="SMART" id="SM00382"/>
    </source>
</evidence>
<dbReference type="Gene3D" id="3.40.50.10190">
    <property type="entry name" value="BRCT domain"/>
    <property type="match status" value="1"/>
</dbReference>
<keyword evidence="3" id="KW-0235">DNA replication</keyword>
<feature type="non-terminal residue" evidence="13">
    <location>
        <position position="1"/>
    </location>
</feature>
<dbReference type="GO" id="GO:0006260">
    <property type="term" value="P:DNA replication"/>
    <property type="evidence" value="ECO:0007669"/>
    <property type="project" value="UniProtKB-KW"/>
</dbReference>